<evidence type="ECO:0000313" key="2">
    <source>
        <dbReference type="EMBL" id="CAG7834622.1"/>
    </source>
</evidence>
<sequence length="247" mass="28468">MFHRVFVLAILCCSFDSIKCSQRHIALVDIVRMGEDYHGHIHVDGNPIKLNLTRPGTTIFTPEFRLTAATADQWGNVIYEDITPTVNLTHVEESIYEDEEANAIFRVHHVDGKIRMIRMHGIMDNIHIAHDGEDHFAVIHDYSTPPKASGKDYIPIEGPLEFDSSVEPRQMSTVYPELYITVDNKMWRDLKQDNSYTLAYLSVFMRGVNNRYKTVSDPSIQYRVVTATILNVNLMIFWHHQARNPVQ</sequence>
<evidence type="ECO:0000256" key="1">
    <source>
        <dbReference type="SAM" id="SignalP"/>
    </source>
</evidence>
<dbReference type="EMBL" id="CAJVCH010570305">
    <property type="protein sequence ID" value="CAG7834622.1"/>
    <property type="molecule type" value="Genomic_DNA"/>
</dbReference>
<reference evidence="2" key="1">
    <citation type="submission" date="2021-06" db="EMBL/GenBank/DDBJ databases">
        <authorList>
            <person name="Hodson N. C."/>
            <person name="Mongue J. A."/>
            <person name="Jaron S. K."/>
        </authorList>
    </citation>
    <scope>NUCLEOTIDE SEQUENCE</scope>
</reference>
<accession>A0A8J2LQD4</accession>
<organism evidence="2 3">
    <name type="scientific">Allacma fusca</name>
    <dbReference type="NCBI Taxonomy" id="39272"/>
    <lineage>
        <taxon>Eukaryota</taxon>
        <taxon>Metazoa</taxon>
        <taxon>Ecdysozoa</taxon>
        <taxon>Arthropoda</taxon>
        <taxon>Hexapoda</taxon>
        <taxon>Collembola</taxon>
        <taxon>Symphypleona</taxon>
        <taxon>Sminthuridae</taxon>
        <taxon>Allacma</taxon>
    </lineage>
</organism>
<protein>
    <submittedName>
        <fullName evidence="2">Uncharacterized protein</fullName>
    </submittedName>
</protein>
<keyword evidence="3" id="KW-1185">Reference proteome</keyword>
<dbReference type="Proteomes" id="UP000708208">
    <property type="component" value="Unassembled WGS sequence"/>
</dbReference>
<name>A0A8J2LQD4_9HEXA</name>
<feature type="chain" id="PRO_5035240310" evidence="1">
    <location>
        <begin position="21"/>
        <end position="247"/>
    </location>
</feature>
<feature type="signal peptide" evidence="1">
    <location>
        <begin position="1"/>
        <end position="20"/>
    </location>
</feature>
<evidence type="ECO:0000313" key="3">
    <source>
        <dbReference type="Proteomes" id="UP000708208"/>
    </source>
</evidence>
<keyword evidence="1" id="KW-0732">Signal</keyword>
<dbReference type="AlphaFoldDB" id="A0A8J2LQD4"/>
<gene>
    <name evidence="2" type="ORF">AFUS01_LOCUS44106</name>
</gene>
<proteinExistence type="predicted"/>
<comment type="caution">
    <text evidence="2">The sequence shown here is derived from an EMBL/GenBank/DDBJ whole genome shotgun (WGS) entry which is preliminary data.</text>
</comment>